<feature type="transmembrane region" description="Helical" evidence="2">
    <location>
        <begin position="144"/>
        <end position="166"/>
    </location>
</feature>
<feature type="transmembrane region" description="Helical" evidence="2">
    <location>
        <begin position="243"/>
        <end position="260"/>
    </location>
</feature>
<sequence>MIHDPTHLSSSDAAVTSPLPHSTLGLDQPPQSQKHPTSSSSTSSSDRWYLHYTFTIVVVSTTTMVISTIYLFKKFVIEFLGQWDSGEWDLRSLTFSLFLCFVGLFASGFFLVQLHNMVEDGYKINVYRHIRTLLFTKKTSIQYWFSRILALTLVLTSTGVVGGEGWMQNSTIVNISGIGNVILCFLKVFSDGDHIKFKLKNRGDIIIELGTEEKDKGSKSELNGSPISRSNAAGRLSSAQRRILTILSLILGCISGIGGWASNPTIVNACAVFAVVVPAVTSFEGAKKKDEDRNIV</sequence>
<dbReference type="AlphaFoldDB" id="A0A8H5CQL3"/>
<feature type="transmembrane region" description="Helical" evidence="2">
    <location>
        <begin position="172"/>
        <end position="190"/>
    </location>
</feature>
<evidence type="ECO:0000256" key="2">
    <source>
        <dbReference type="SAM" id="Phobius"/>
    </source>
</evidence>
<evidence type="ECO:0000313" key="4">
    <source>
        <dbReference type="Proteomes" id="UP000518752"/>
    </source>
</evidence>
<evidence type="ECO:0008006" key="5">
    <source>
        <dbReference type="Google" id="ProtNLM"/>
    </source>
</evidence>
<keyword evidence="2" id="KW-0472">Membrane</keyword>
<evidence type="ECO:0000313" key="3">
    <source>
        <dbReference type="EMBL" id="KAF5345248.1"/>
    </source>
</evidence>
<feature type="transmembrane region" description="Helical" evidence="2">
    <location>
        <begin position="266"/>
        <end position="283"/>
    </location>
</feature>
<organism evidence="3 4">
    <name type="scientific">Collybiopsis confluens</name>
    <dbReference type="NCBI Taxonomy" id="2823264"/>
    <lineage>
        <taxon>Eukaryota</taxon>
        <taxon>Fungi</taxon>
        <taxon>Dikarya</taxon>
        <taxon>Basidiomycota</taxon>
        <taxon>Agaricomycotina</taxon>
        <taxon>Agaricomycetes</taxon>
        <taxon>Agaricomycetidae</taxon>
        <taxon>Agaricales</taxon>
        <taxon>Marasmiineae</taxon>
        <taxon>Omphalotaceae</taxon>
        <taxon>Collybiopsis</taxon>
    </lineage>
</organism>
<keyword evidence="2" id="KW-0812">Transmembrane</keyword>
<accession>A0A8H5CQL3</accession>
<feature type="transmembrane region" description="Helical" evidence="2">
    <location>
        <begin position="49"/>
        <end position="72"/>
    </location>
</feature>
<comment type="caution">
    <text evidence="3">The sequence shown here is derived from an EMBL/GenBank/DDBJ whole genome shotgun (WGS) entry which is preliminary data.</text>
</comment>
<proteinExistence type="predicted"/>
<dbReference type="EMBL" id="JAACJN010000381">
    <property type="protein sequence ID" value="KAF5345248.1"/>
    <property type="molecule type" value="Genomic_DNA"/>
</dbReference>
<dbReference type="Proteomes" id="UP000518752">
    <property type="component" value="Unassembled WGS sequence"/>
</dbReference>
<keyword evidence="4" id="KW-1185">Reference proteome</keyword>
<gene>
    <name evidence="3" type="ORF">D9757_014067</name>
</gene>
<evidence type="ECO:0000256" key="1">
    <source>
        <dbReference type="SAM" id="MobiDB-lite"/>
    </source>
</evidence>
<protein>
    <recommendedName>
        <fullName evidence="5">Transmembrane protein</fullName>
    </recommendedName>
</protein>
<keyword evidence="2" id="KW-1133">Transmembrane helix</keyword>
<feature type="transmembrane region" description="Helical" evidence="2">
    <location>
        <begin position="92"/>
        <end position="112"/>
    </location>
</feature>
<name>A0A8H5CQL3_9AGAR</name>
<reference evidence="3 4" key="1">
    <citation type="journal article" date="2020" name="ISME J.">
        <title>Uncovering the hidden diversity of litter-decomposition mechanisms in mushroom-forming fungi.</title>
        <authorList>
            <person name="Floudas D."/>
            <person name="Bentzer J."/>
            <person name="Ahren D."/>
            <person name="Johansson T."/>
            <person name="Persson P."/>
            <person name="Tunlid A."/>
        </authorList>
    </citation>
    <scope>NUCLEOTIDE SEQUENCE [LARGE SCALE GENOMIC DNA]</scope>
    <source>
        <strain evidence="3 4">CBS 406.79</strain>
    </source>
</reference>
<feature type="region of interest" description="Disordered" evidence="1">
    <location>
        <begin position="25"/>
        <end position="45"/>
    </location>
</feature>